<dbReference type="GO" id="GO:1904680">
    <property type="term" value="F:peptide transmembrane transporter activity"/>
    <property type="evidence" value="ECO:0007669"/>
    <property type="project" value="TreeGrafter"/>
</dbReference>
<dbReference type="Gene3D" id="3.40.190.10">
    <property type="entry name" value="Periplasmic binding protein-like II"/>
    <property type="match status" value="1"/>
</dbReference>
<sequence length="595" mass="65063">MSLSRRNFVIATSVAAGGSLVLSACSSGDSGGGGGKGSPNAGATEYTGATVKIGTAEDSKGPAAEIAGAKKGGTIYGISEDDFSHLDPQRIYFAFNSTGAMMFARGLTGYKVDDKGAMTLVGDLATDVGTASADNKTWTFTLKDGLKWQDGSELTVEDVRHGIERAWAPFITEGAAYVQQALTGKGDWRKGYEGPYKGKHLDSLVIDKAKKTITFKLAEARPDFNFTLAMSSYAATSVKLDTKEKYDKQPASCGPYIVKHRTIDKSMTLTRNKHWDPATDPIRNAYPDTFEFEFGPTSLESADRFIADQGKDQQMISIYKSVPAERMQKVLTDPELKKRTFNGLLTGTYYYAINCKRITDVEVRKALNTAWPLEQIRKIYGGPSAGDYATTILSPDILGRKEFDFYGKLKAPKGDAAAAKAILKKAGKLGQKIVYTYPQSPTYDKTAVVIENALKAAGFKPVVKPVDSTSYYDQIQQVDNSFDVMWFGWSPDWPTAYTMIQPLFDSANIGNGQNNVSQVKVDWIDEGIKKNVVVADQKAAGAAWTALDKRIMDEVVPVIPETFQRRFYLYGSKVGGAMMDPQFSATIIYKTYVKA</sequence>
<dbReference type="GO" id="GO:0015833">
    <property type="term" value="P:peptide transport"/>
    <property type="evidence" value="ECO:0007669"/>
    <property type="project" value="TreeGrafter"/>
</dbReference>
<dbReference type="PANTHER" id="PTHR30290">
    <property type="entry name" value="PERIPLASMIC BINDING COMPONENT OF ABC TRANSPORTER"/>
    <property type="match status" value="1"/>
</dbReference>
<dbReference type="AlphaFoldDB" id="A0AAU2VPG2"/>
<dbReference type="PIRSF" id="PIRSF002741">
    <property type="entry name" value="MppA"/>
    <property type="match status" value="1"/>
</dbReference>
<protein>
    <submittedName>
        <fullName evidence="2">ABC transporter substrate-binding protein</fullName>
    </submittedName>
</protein>
<reference evidence="2" key="1">
    <citation type="submission" date="2022-10" db="EMBL/GenBank/DDBJ databases">
        <title>The complete genomes of actinobacterial strains from the NBC collection.</title>
        <authorList>
            <person name="Joergensen T.S."/>
            <person name="Alvarez Arevalo M."/>
            <person name="Sterndorff E.B."/>
            <person name="Faurdal D."/>
            <person name="Vuksanovic O."/>
            <person name="Mourched A.-S."/>
            <person name="Charusanti P."/>
            <person name="Shaw S."/>
            <person name="Blin K."/>
            <person name="Weber T."/>
        </authorList>
    </citation>
    <scope>NUCLEOTIDE SEQUENCE</scope>
    <source>
        <strain evidence="2">NBC_00008</strain>
    </source>
</reference>
<dbReference type="InterPro" id="IPR039424">
    <property type="entry name" value="SBP_5"/>
</dbReference>
<dbReference type="CDD" id="cd08506">
    <property type="entry name" value="PBP2_clavulanate_OppA2"/>
    <property type="match status" value="1"/>
</dbReference>
<dbReference type="InterPro" id="IPR006311">
    <property type="entry name" value="TAT_signal"/>
</dbReference>
<dbReference type="Gene3D" id="3.10.105.10">
    <property type="entry name" value="Dipeptide-binding Protein, Domain 3"/>
    <property type="match status" value="1"/>
</dbReference>
<organism evidence="2">
    <name type="scientific">Streptomyces sp. NBC_00008</name>
    <dbReference type="NCBI Taxonomy" id="2903610"/>
    <lineage>
        <taxon>Bacteria</taxon>
        <taxon>Bacillati</taxon>
        <taxon>Actinomycetota</taxon>
        <taxon>Actinomycetes</taxon>
        <taxon>Kitasatosporales</taxon>
        <taxon>Streptomycetaceae</taxon>
        <taxon>Streptomyces</taxon>
    </lineage>
</organism>
<dbReference type="PROSITE" id="PS51257">
    <property type="entry name" value="PROKAR_LIPOPROTEIN"/>
    <property type="match status" value="1"/>
</dbReference>
<dbReference type="EMBL" id="CP108313">
    <property type="protein sequence ID" value="WTW69012.1"/>
    <property type="molecule type" value="Genomic_DNA"/>
</dbReference>
<dbReference type="PANTHER" id="PTHR30290:SF83">
    <property type="entry name" value="ABC TRANSPORTER SUBSTRATE-BINDING PROTEIN"/>
    <property type="match status" value="1"/>
</dbReference>
<dbReference type="PROSITE" id="PS51318">
    <property type="entry name" value="TAT"/>
    <property type="match status" value="1"/>
</dbReference>
<dbReference type="GO" id="GO:0042597">
    <property type="term" value="C:periplasmic space"/>
    <property type="evidence" value="ECO:0007669"/>
    <property type="project" value="UniProtKB-ARBA"/>
</dbReference>
<dbReference type="SUPFAM" id="SSF53850">
    <property type="entry name" value="Periplasmic binding protein-like II"/>
    <property type="match status" value="1"/>
</dbReference>
<evidence type="ECO:0000313" key="2">
    <source>
        <dbReference type="EMBL" id="WTW69012.1"/>
    </source>
</evidence>
<accession>A0AAU2VPG2</accession>
<name>A0AAU2VPG2_9ACTN</name>
<dbReference type="InterPro" id="IPR000914">
    <property type="entry name" value="SBP_5_dom"/>
</dbReference>
<gene>
    <name evidence="2" type="ORF">OG398_12415</name>
</gene>
<dbReference type="InterPro" id="IPR030678">
    <property type="entry name" value="Peptide/Ni-bd"/>
</dbReference>
<dbReference type="GO" id="GO:0043190">
    <property type="term" value="C:ATP-binding cassette (ABC) transporter complex"/>
    <property type="evidence" value="ECO:0007669"/>
    <property type="project" value="InterPro"/>
</dbReference>
<dbReference type="Pfam" id="PF00496">
    <property type="entry name" value="SBP_bac_5"/>
    <property type="match status" value="1"/>
</dbReference>
<feature type="domain" description="Solute-binding protein family 5" evidence="1">
    <location>
        <begin position="120"/>
        <end position="510"/>
    </location>
</feature>
<proteinExistence type="predicted"/>
<evidence type="ECO:0000259" key="1">
    <source>
        <dbReference type="Pfam" id="PF00496"/>
    </source>
</evidence>